<organism evidence="1 2">
    <name type="scientific">Coniosporium uncinatum</name>
    <dbReference type="NCBI Taxonomy" id="93489"/>
    <lineage>
        <taxon>Eukaryota</taxon>
        <taxon>Fungi</taxon>
        <taxon>Dikarya</taxon>
        <taxon>Ascomycota</taxon>
        <taxon>Pezizomycotina</taxon>
        <taxon>Dothideomycetes</taxon>
        <taxon>Dothideomycetes incertae sedis</taxon>
        <taxon>Coniosporium</taxon>
    </lineage>
</organism>
<gene>
    <name evidence="1" type="ORF">LTS18_009669</name>
</gene>
<dbReference type="Proteomes" id="UP001186974">
    <property type="component" value="Unassembled WGS sequence"/>
</dbReference>
<sequence length="316" mass="34372">MPILAALDTTQPFMWLPTVICQQFEQAFGLTWNDTAEMYFINETLHEYLVSENATVTLTLGQSTTSSPTTDIVLPYGSFDLTASYPIVTGNDTRYFPLKRAANSTQYTLGRTFFQEAYLTADYERRNFSLSQVNWHGGDQHIVAIRSTNDTSESASGGGGRSSISTGAIAGIVVGVIALVAIAALAIFLVRRKKRRQARKAEELANTEVNAKHDHEDEKKLPPQLDGFESPRHEADAVGSQRYEMSGGPATPLMTEVDGDNTQRSELDAFGKPAELGTGQAGSHVYELPGDDVPEMHTADLGPRIKISGPDGGTLR</sequence>
<reference evidence="1" key="1">
    <citation type="submission" date="2024-09" db="EMBL/GenBank/DDBJ databases">
        <title>Black Yeasts Isolated from many extreme environments.</title>
        <authorList>
            <person name="Coleine C."/>
            <person name="Stajich J.E."/>
            <person name="Selbmann L."/>
        </authorList>
    </citation>
    <scope>NUCLEOTIDE SEQUENCE</scope>
    <source>
        <strain evidence="1">CCFEE 5737</strain>
    </source>
</reference>
<accession>A0ACC3D0L3</accession>
<evidence type="ECO:0000313" key="1">
    <source>
        <dbReference type="EMBL" id="KAK3059951.1"/>
    </source>
</evidence>
<protein>
    <submittedName>
        <fullName evidence="1">Uncharacterized protein</fullName>
    </submittedName>
</protein>
<name>A0ACC3D0L3_9PEZI</name>
<dbReference type="EMBL" id="JAWDJW010008972">
    <property type="protein sequence ID" value="KAK3059951.1"/>
    <property type="molecule type" value="Genomic_DNA"/>
</dbReference>
<keyword evidence="2" id="KW-1185">Reference proteome</keyword>
<proteinExistence type="predicted"/>
<comment type="caution">
    <text evidence="1">The sequence shown here is derived from an EMBL/GenBank/DDBJ whole genome shotgun (WGS) entry which is preliminary data.</text>
</comment>
<evidence type="ECO:0000313" key="2">
    <source>
        <dbReference type="Proteomes" id="UP001186974"/>
    </source>
</evidence>